<keyword evidence="9" id="KW-1185">Reference proteome</keyword>
<dbReference type="PANTHER" id="PTHR46344:SF27">
    <property type="entry name" value="KELCH REPEAT SUPERFAMILY PROTEIN"/>
    <property type="match status" value="1"/>
</dbReference>
<reference evidence="8" key="1">
    <citation type="submission" date="2022-10" db="EMBL/GenBank/DDBJ databases">
        <title>The WGS of Solirubrobacter sp. CPCC 204708.</title>
        <authorList>
            <person name="Jiang Z."/>
        </authorList>
    </citation>
    <scope>NUCLEOTIDE SEQUENCE</scope>
    <source>
        <strain evidence="8">CPCC 204708</strain>
    </source>
</reference>
<dbReference type="Gene3D" id="2.60.40.10">
    <property type="entry name" value="Immunoglobulins"/>
    <property type="match status" value="1"/>
</dbReference>
<keyword evidence="4" id="KW-0677">Repeat</keyword>
<dbReference type="Gene3D" id="2.130.10.80">
    <property type="entry name" value="Galactose oxidase/kelch, beta-propeller"/>
    <property type="match status" value="3"/>
</dbReference>
<evidence type="ECO:0000256" key="6">
    <source>
        <dbReference type="SAM" id="SignalP"/>
    </source>
</evidence>
<feature type="domain" description="Abnormal spindle-like microcephaly-associated protein ASH" evidence="7">
    <location>
        <begin position="350"/>
        <end position="436"/>
    </location>
</feature>
<keyword evidence="2" id="KW-0880">Kelch repeat</keyword>
<evidence type="ECO:0000256" key="5">
    <source>
        <dbReference type="SAM" id="MobiDB-lite"/>
    </source>
</evidence>
<dbReference type="InterPro" id="IPR011043">
    <property type="entry name" value="Gal_Oxase/kelch_b-propeller"/>
</dbReference>
<organism evidence="8 9">
    <name type="scientific">Solirubrobacter deserti</name>
    <dbReference type="NCBI Taxonomy" id="2282478"/>
    <lineage>
        <taxon>Bacteria</taxon>
        <taxon>Bacillati</taxon>
        <taxon>Actinomycetota</taxon>
        <taxon>Thermoleophilia</taxon>
        <taxon>Solirubrobacterales</taxon>
        <taxon>Solirubrobacteraceae</taxon>
        <taxon>Solirubrobacter</taxon>
    </lineage>
</organism>
<protein>
    <submittedName>
        <fullName evidence="8">Choice-of-anchor D domain-containing protein</fullName>
    </submittedName>
</protein>
<keyword evidence="6" id="KW-0732">Signal</keyword>
<sequence>MLIRLTLAFLLALAAPAHAGITLGWAPAAPMSVTRTHFQGVALDDGRLMVAGGSGGTVKASVEFYDPLTDRWSPGPPMSEPRTSHAMTKLTDGRVLVAGGFLSATAEIYDPRTNAWTPVRNLAGQRRTGTLVPLAGGRALLAGGSLPGNAGSVELFDPLFNGWTSIPTGLPADRRFIGAAALPNNGVLVGPELTLDQDGQELPLQRNWTFSHPANTWSGPRPMHVARIYPSLTALADGRVLAAGGSGDLRSEIYDPATGTWTLAAATPGPIVQPISTLLANGQVMLTNGNGSGNDVFFYSPATNTWSGGRAFTRGVAYHSLTRLHDGRVLLAGGNLGSETLLWTPTATLSTDRAVTFEERAEGTTGVADIVVTNTSAEPLVTADHALSGGEAGDFAVDAARCRSVAPGASCRMDVRFTPRGGGVRGATLSFAANTTTGTYSVALSGRGIAGPPAPPAPIPAGQRDDDGDGLPNEADACAGSAGPRARRGCPTGLLADPSIRYQRLKNGIKVVAYYVKATTGARITVTCTRNACRRATATGKGARPVRIKALNGKRLRNGTRINVTVALPGRLTTPSRTASPRTAAARAARAARP</sequence>
<dbReference type="InterPro" id="IPR006652">
    <property type="entry name" value="Kelch_1"/>
</dbReference>
<accession>A0ABT4RKM6</accession>
<feature type="chain" id="PRO_5046940836" evidence="6">
    <location>
        <begin position="20"/>
        <end position="594"/>
    </location>
</feature>
<evidence type="ECO:0000256" key="4">
    <source>
        <dbReference type="ARBA" id="ARBA00022737"/>
    </source>
</evidence>
<keyword evidence="3" id="KW-0963">Cytoplasm</keyword>
<dbReference type="NCBIfam" id="NF012200">
    <property type="entry name" value="choice_anch_D"/>
    <property type="match status" value="1"/>
</dbReference>
<name>A0ABT4RKM6_9ACTN</name>
<dbReference type="SUPFAM" id="SSF117281">
    <property type="entry name" value="Kelch motif"/>
    <property type="match status" value="1"/>
</dbReference>
<comment type="subcellular location">
    <subcellularLocation>
        <location evidence="1">Cytoplasm</location>
    </subcellularLocation>
</comment>
<feature type="compositionally biased region" description="Low complexity" evidence="5">
    <location>
        <begin position="573"/>
        <end position="594"/>
    </location>
</feature>
<feature type="region of interest" description="Disordered" evidence="5">
    <location>
        <begin position="450"/>
        <end position="486"/>
    </location>
</feature>
<dbReference type="EMBL" id="JAPCID010000021">
    <property type="protein sequence ID" value="MDA0139110.1"/>
    <property type="molecule type" value="Genomic_DNA"/>
</dbReference>
<evidence type="ECO:0000313" key="9">
    <source>
        <dbReference type="Proteomes" id="UP001147700"/>
    </source>
</evidence>
<feature type="signal peptide" evidence="6">
    <location>
        <begin position="1"/>
        <end position="19"/>
    </location>
</feature>
<evidence type="ECO:0000259" key="7">
    <source>
        <dbReference type="Pfam" id="PF15780"/>
    </source>
</evidence>
<dbReference type="InterPro" id="IPR013783">
    <property type="entry name" value="Ig-like_fold"/>
</dbReference>
<proteinExistence type="predicted"/>
<evidence type="ECO:0000256" key="3">
    <source>
        <dbReference type="ARBA" id="ARBA00022490"/>
    </source>
</evidence>
<dbReference type="RefSeq" id="WP_202954971.1">
    <property type="nucleotide sequence ID" value="NZ_JAPCID010000021.1"/>
</dbReference>
<dbReference type="InterPro" id="IPR015915">
    <property type="entry name" value="Kelch-typ_b-propeller"/>
</dbReference>
<evidence type="ECO:0000256" key="1">
    <source>
        <dbReference type="ARBA" id="ARBA00004496"/>
    </source>
</evidence>
<gene>
    <name evidence="8" type="ORF">OJ962_16535</name>
</gene>
<dbReference type="Pfam" id="PF01344">
    <property type="entry name" value="Kelch_1"/>
    <property type="match status" value="2"/>
</dbReference>
<feature type="region of interest" description="Disordered" evidence="5">
    <location>
        <begin position="572"/>
        <end position="594"/>
    </location>
</feature>
<dbReference type="Proteomes" id="UP001147700">
    <property type="component" value="Unassembled WGS sequence"/>
</dbReference>
<evidence type="ECO:0000313" key="8">
    <source>
        <dbReference type="EMBL" id="MDA0139110.1"/>
    </source>
</evidence>
<dbReference type="InterPro" id="IPR031549">
    <property type="entry name" value="ASH"/>
</dbReference>
<dbReference type="SUPFAM" id="SSF50965">
    <property type="entry name" value="Galactose oxidase, central domain"/>
    <property type="match status" value="1"/>
</dbReference>
<dbReference type="Pfam" id="PF15780">
    <property type="entry name" value="ASH"/>
    <property type="match status" value="1"/>
</dbReference>
<comment type="caution">
    <text evidence="8">The sequence shown here is derived from an EMBL/GenBank/DDBJ whole genome shotgun (WGS) entry which is preliminary data.</text>
</comment>
<dbReference type="PANTHER" id="PTHR46344">
    <property type="entry name" value="OS02G0202900 PROTEIN"/>
    <property type="match status" value="1"/>
</dbReference>
<dbReference type="SMART" id="SM00612">
    <property type="entry name" value="Kelch"/>
    <property type="match status" value="5"/>
</dbReference>
<evidence type="ECO:0000256" key="2">
    <source>
        <dbReference type="ARBA" id="ARBA00022441"/>
    </source>
</evidence>
<dbReference type="InterPro" id="IPR037293">
    <property type="entry name" value="Gal_Oxidase_central_sf"/>
</dbReference>